<comment type="caution">
    <text evidence="5">The sequence shown here is derived from an EMBL/GenBank/DDBJ whole genome shotgun (WGS) entry which is preliminary data.</text>
</comment>
<dbReference type="Proteomes" id="UP000308000">
    <property type="component" value="Unassembled WGS sequence"/>
</dbReference>
<reference evidence="5 6" key="1">
    <citation type="submission" date="2019-04" db="EMBL/GenBank/DDBJ databases">
        <title>Deinococcus metalilatus MA1002 mutant No.5.</title>
        <authorList>
            <person name="Park W."/>
            <person name="Park C."/>
        </authorList>
    </citation>
    <scope>NUCLEOTIDE SEQUENCE [LARGE SCALE GENOMIC DNA]</scope>
    <source>
        <strain evidence="5 6">MA1002-m5</strain>
    </source>
</reference>
<keyword evidence="1" id="KW-0479">Metal-binding</keyword>
<keyword evidence="7" id="KW-1185">Reference proteome</keyword>
<gene>
    <name evidence="5" type="primary">pdxA</name>
    <name evidence="5" type="ORF">FCS05_01570</name>
    <name evidence="4" type="ORF">HNQ10_000285</name>
</gene>
<dbReference type="Proteomes" id="UP000536909">
    <property type="component" value="Unassembled WGS sequence"/>
</dbReference>
<accession>A0AAJ5K6T4</accession>
<proteinExistence type="predicted"/>
<evidence type="ECO:0000313" key="7">
    <source>
        <dbReference type="Proteomes" id="UP000536909"/>
    </source>
</evidence>
<keyword evidence="2 5" id="KW-0560">Oxidoreductase</keyword>
<dbReference type="PANTHER" id="PTHR30004:SF6">
    <property type="entry name" value="D-THREONATE 4-PHOSPHATE DEHYDROGENASE"/>
    <property type="match status" value="1"/>
</dbReference>
<dbReference type="NCBIfam" id="TIGR00557">
    <property type="entry name" value="pdxA"/>
    <property type="match status" value="1"/>
</dbReference>
<dbReference type="GO" id="GO:0050570">
    <property type="term" value="F:4-hydroxythreonine-4-phosphate dehydrogenase activity"/>
    <property type="evidence" value="ECO:0007669"/>
    <property type="project" value="UniProtKB-EC"/>
</dbReference>
<protein>
    <submittedName>
        <fullName evidence="4 5">4-hydroxythreonine-4-phosphate dehydrogenase</fullName>
        <ecNumber evidence="4 5">1.1.1.262</ecNumber>
    </submittedName>
</protein>
<reference evidence="4 7" key="2">
    <citation type="submission" date="2020-08" db="EMBL/GenBank/DDBJ databases">
        <title>Genomic Encyclopedia of Type Strains, Phase IV (KMG-IV): sequencing the most valuable type-strain genomes for metagenomic binning, comparative biology and taxonomic classification.</title>
        <authorList>
            <person name="Goeker M."/>
        </authorList>
    </citation>
    <scope>NUCLEOTIDE SEQUENCE [LARGE SCALE GENOMIC DNA]</scope>
    <source>
        <strain evidence="4 7">DSM 105434</strain>
    </source>
</reference>
<evidence type="ECO:0000313" key="4">
    <source>
        <dbReference type="EMBL" id="MBB5293472.1"/>
    </source>
</evidence>
<evidence type="ECO:0000256" key="1">
    <source>
        <dbReference type="ARBA" id="ARBA00022723"/>
    </source>
</evidence>
<dbReference type="InterPro" id="IPR005255">
    <property type="entry name" value="PdxA_fam"/>
</dbReference>
<evidence type="ECO:0000256" key="2">
    <source>
        <dbReference type="ARBA" id="ARBA00023002"/>
    </source>
</evidence>
<dbReference type="Gene3D" id="3.40.718.10">
    <property type="entry name" value="Isopropylmalate Dehydrogenase"/>
    <property type="match status" value="1"/>
</dbReference>
<dbReference type="GO" id="GO:0051287">
    <property type="term" value="F:NAD binding"/>
    <property type="evidence" value="ECO:0007669"/>
    <property type="project" value="InterPro"/>
</dbReference>
<evidence type="ECO:0000256" key="3">
    <source>
        <dbReference type="ARBA" id="ARBA00023027"/>
    </source>
</evidence>
<sequence length="325" mass="34779">MPQPIIGITMGDPAGIGPEIIAKAFADPRTAGCRAVVIGDVTIMRRAVTLLNLPLEVRPVDVPADATFAPGVVNVVPVTDLPEDLPFGQLSAKAGAAAFAYVRRSIELALSGQIQAVATAPLNKEALHLAGFLYPGHTEIFADLTGTRNYAMMLVAPDLRVIHVSTHVSLAEAIQRATRERELTVIRLADEALQRLGVPRRRIAVAGLNPHAGENGLFGREEIEQIIPAIQEAQREGIDVSGPWPGDTVFLRARRGDFDMVVVQYHDQGHIPVKLLGFDTGVNVTVGLPFFRTSVDHGTAFDIAGTGQADQASMQAAIELAFKLL</sequence>
<dbReference type="RefSeq" id="WP_129117169.1">
    <property type="nucleotide sequence ID" value="NZ_BSUI01000012.1"/>
</dbReference>
<dbReference type="SUPFAM" id="SSF53659">
    <property type="entry name" value="Isocitrate/Isopropylmalate dehydrogenase-like"/>
    <property type="match status" value="1"/>
</dbReference>
<evidence type="ECO:0000313" key="6">
    <source>
        <dbReference type="Proteomes" id="UP000308000"/>
    </source>
</evidence>
<dbReference type="EC" id="1.1.1.262" evidence="4 5"/>
<name>A0AAJ5K6T4_9DEIO</name>
<dbReference type="GO" id="GO:0046872">
    <property type="term" value="F:metal ion binding"/>
    <property type="evidence" value="ECO:0007669"/>
    <property type="project" value="UniProtKB-KW"/>
</dbReference>
<dbReference type="AlphaFoldDB" id="A0AAJ5K6T4"/>
<dbReference type="EMBL" id="VBRC01000001">
    <property type="protein sequence ID" value="TLK32171.1"/>
    <property type="molecule type" value="Genomic_DNA"/>
</dbReference>
<dbReference type="Pfam" id="PF04166">
    <property type="entry name" value="PdxA"/>
    <property type="match status" value="1"/>
</dbReference>
<dbReference type="PANTHER" id="PTHR30004">
    <property type="entry name" value="4-HYDROXYTHREONINE-4-PHOSPHATE DEHYDROGENASE"/>
    <property type="match status" value="1"/>
</dbReference>
<keyword evidence="3" id="KW-0520">NAD</keyword>
<organism evidence="5 6">
    <name type="scientific">Deinococcus metallilatus</name>
    <dbReference type="NCBI Taxonomy" id="1211322"/>
    <lineage>
        <taxon>Bacteria</taxon>
        <taxon>Thermotogati</taxon>
        <taxon>Deinococcota</taxon>
        <taxon>Deinococci</taxon>
        <taxon>Deinococcales</taxon>
        <taxon>Deinococcaceae</taxon>
        <taxon>Deinococcus</taxon>
    </lineage>
</organism>
<dbReference type="EMBL" id="JACHFV010000001">
    <property type="protein sequence ID" value="MBB5293472.1"/>
    <property type="molecule type" value="Genomic_DNA"/>
</dbReference>
<evidence type="ECO:0000313" key="5">
    <source>
        <dbReference type="EMBL" id="TLK32171.1"/>
    </source>
</evidence>